<gene>
    <name evidence="2" type="ORF">D6D85_12800</name>
</gene>
<proteinExistence type="predicted"/>
<dbReference type="Proteomes" id="UP000277582">
    <property type="component" value="Unassembled WGS sequence"/>
</dbReference>
<sequence length="224" mass="25185">MPSSRAHNILIIILSSICMLLLLIYLLGYRVDVLWIKISRSYPEMTTLLPYGIVLLEKTNSFSVGDIVVGTSVLVSKESIGSIEVSGELIQVRSCYTIIKMFREDSMLIASGKSDLPFVTEGGGTILCRVAPNGTCVYPQESYKVVKINGHPVRIGIIPGDLLSAAHFLEKVNYLWAYTAPFVIFIILVLLLFSLIMIFRLKKGYEELRREIEEMRMMKTLLES</sequence>
<feature type="transmembrane region" description="Helical" evidence="1">
    <location>
        <begin position="6"/>
        <end position="27"/>
    </location>
</feature>
<dbReference type="EMBL" id="RCOS01000143">
    <property type="protein sequence ID" value="RSN72674.1"/>
    <property type="molecule type" value="Genomic_DNA"/>
</dbReference>
<keyword evidence="1" id="KW-1133">Transmembrane helix</keyword>
<name>A0A429GFJ0_9CREN</name>
<dbReference type="AlphaFoldDB" id="A0A429GFJ0"/>
<evidence type="ECO:0000256" key="1">
    <source>
        <dbReference type="SAM" id="Phobius"/>
    </source>
</evidence>
<reference evidence="2 3" key="1">
    <citation type="submission" date="2018-10" db="EMBL/GenBank/DDBJ databases">
        <title>Co-occurring genomic capacity for anaerobic methane metabolism and dissimilatory sulfite reduction discovered in the Korarchaeota.</title>
        <authorList>
            <person name="Mckay L.J."/>
            <person name="Dlakic M."/>
            <person name="Fields M.W."/>
            <person name="Delmont T.O."/>
            <person name="Eren A.M."/>
            <person name="Jay Z.J."/>
            <person name="Klingelsmith K.B."/>
            <person name="Rusch D.B."/>
            <person name="Inskeep W.P."/>
        </authorList>
    </citation>
    <scope>NUCLEOTIDE SEQUENCE [LARGE SCALE GENOMIC DNA]</scope>
    <source>
        <strain evidence="2 3">MDKW</strain>
    </source>
</reference>
<feature type="transmembrane region" description="Helical" evidence="1">
    <location>
        <begin position="175"/>
        <end position="199"/>
    </location>
</feature>
<keyword evidence="1" id="KW-0812">Transmembrane</keyword>
<keyword evidence="3" id="KW-1185">Reference proteome</keyword>
<evidence type="ECO:0000313" key="3">
    <source>
        <dbReference type="Proteomes" id="UP000277582"/>
    </source>
</evidence>
<protein>
    <submittedName>
        <fullName evidence="2">Uncharacterized protein</fullName>
    </submittedName>
</protein>
<comment type="caution">
    <text evidence="2">The sequence shown here is derived from an EMBL/GenBank/DDBJ whole genome shotgun (WGS) entry which is preliminary data.</text>
</comment>
<dbReference type="RefSeq" id="WP_125672350.1">
    <property type="nucleotide sequence ID" value="NZ_RCOS01000143.1"/>
</dbReference>
<organism evidence="2 3">
    <name type="scientific">Candidatus Methanodesulfokora washburnensis</name>
    <dbReference type="NCBI Taxonomy" id="2478471"/>
    <lineage>
        <taxon>Archaea</taxon>
        <taxon>Thermoproteota</taxon>
        <taxon>Candidatus Korarchaeia</taxon>
        <taxon>Candidatus Korarchaeia incertae sedis</taxon>
        <taxon>Candidatus Methanodesulfokora</taxon>
    </lineage>
</organism>
<accession>A0A429GFJ0</accession>
<keyword evidence="1" id="KW-0472">Membrane</keyword>
<evidence type="ECO:0000313" key="2">
    <source>
        <dbReference type="EMBL" id="RSN72674.1"/>
    </source>
</evidence>